<dbReference type="Gene3D" id="3.30.2090.10">
    <property type="entry name" value="Multidrug efflux transporter AcrB TolC docking domain, DN and DC subdomains"/>
    <property type="match status" value="2"/>
</dbReference>
<protein>
    <submittedName>
        <fullName evidence="3">Efflux RND transporter permease subunit</fullName>
    </submittedName>
</protein>
<keyword evidence="2" id="KW-0812">Transmembrane</keyword>
<feature type="transmembrane region" description="Helical" evidence="2">
    <location>
        <begin position="396"/>
        <end position="418"/>
    </location>
</feature>
<feature type="transmembrane region" description="Helical" evidence="2">
    <location>
        <begin position="537"/>
        <end position="558"/>
    </location>
</feature>
<dbReference type="GO" id="GO:0042910">
    <property type="term" value="F:xenobiotic transmembrane transporter activity"/>
    <property type="evidence" value="ECO:0007669"/>
    <property type="project" value="TreeGrafter"/>
</dbReference>
<dbReference type="Pfam" id="PF00873">
    <property type="entry name" value="ACR_tran"/>
    <property type="match status" value="2"/>
</dbReference>
<dbReference type="GO" id="GO:0005886">
    <property type="term" value="C:plasma membrane"/>
    <property type="evidence" value="ECO:0007669"/>
    <property type="project" value="TreeGrafter"/>
</dbReference>
<feature type="transmembrane region" description="Helical" evidence="2">
    <location>
        <begin position="597"/>
        <end position="618"/>
    </location>
</feature>
<organism evidence="3 4">
    <name type="scientific">Fimbriimonas ginsengisoli</name>
    <dbReference type="NCBI Taxonomy" id="1005039"/>
    <lineage>
        <taxon>Bacteria</taxon>
        <taxon>Bacillati</taxon>
        <taxon>Armatimonadota</taxon>
        <taxon>Fimbriimonadia</taxon>
        <taxon>Fimbriimonadales</taxon>
        <taxon>Fimbriimonadaceae</taxon>
        <taxon>Fimbriimonas</taxon>
    </lineage>
</organism>
<feature type="transmembrane region" description="Helical" evidence="2">
    <location>
        <begin position="1007"/>
        <end position="1028"/>
    </location>
</feature>
<sequence>MGLTRTALTRPVFIFMLMAAAFLLGTLSYFSMRLEQNPEVTFGVVTVSTVYPGAGPEEINNLVSRKIEESISGVNGIREVTSTSREGVSTVVANFDIGINVDTALSDVRSKVDAITGDLPKDALKPEVSKFDTTSQPVLFLSFSSQTMSSRDLRDLIDQKLKDRFGQIGGVAAADVIGGDQREIQVRIKKDRLLALGVGINDVQRAIQAANLNAPSGRLLSGAQEYSVRVLGEFKTVDDIRNMAFTVSDPKSFGGKGQLIRLGDVADVQDTAAERTSYSRLDGKDSILLIISKAREGNAVEITNAADGAIRAIEQEYRAQGLHITKTLEAAKNIRDSLGDLNVALMFGIFLVAVIVYVFLHNFRGTLIVGLAIPTSIFATFVALKLMGFTINNMSMLSLSLAIGVLVDDAIVVLENIYRHLKKGEKPFDAALNGRSEIGLAAIAITMADVVVFLPIAFMGGIVGQFFKPLALGFVCATLFSLFVSFTLTPLLASRWYREGEDMEHPTGRFAIWFEHRWSAFESAYRRGLEWGLNHRWFVFILGNITLVAVFTFIGGGFKPTVGEAFKGAIGLVFMSVFIGFVVFVVNVIRGHVNPRLILYGALFGMIFPAAALAGYAFGQYKKEAVFKFAFLPATDSGAVSVTVELPPGTNLKTTQAVVSQIEDRVRSQPDIKYMTSNVGTQGSGGFGGGSATGSNYAQVLLTLNDKAAPMDKVKGVKPGEKMRTRPAEAVASDVMVLVGSIPGAFLKVSTNDSFGFGAAIQIGFASEDRDLLVRTVTNIRQRLREGAIKGVINPDLSSKPGKPELQALPDRTLLADNGLSVAEVGAAMRTLYQGNDDSKLRVAGREYPIRVMMDRTDRDNPDLVQQVPLKFNQGNPVFLSSVAPLREAPALDKIERRARQEEIRVTADLLPGYAAGSVQQQINDWLKTGNLVPAGVNVRPLGQADAQAREMPYMLLAFMMGPILVYMLLASLFDNFLYPFVIQLAQPQAMVGALLALVITDKTLSLVGFIGLVTLVGLVGKNAILLVDYTNTLRGRGRNRHDALVEAGPVRLRPIMMTTSALVLGMLPVALAIGRGSEFRETLGISIIGGIALSTMLTLFVIPCSYTVFDDISESLMRRKKRRREEAELNPNGKAEGIEVETEARPGVKTPGV</sequence>
<dbReference type="Gene3D" id="3.30.70.1430">
    <property type="entry name" value="Multidrug efflux transporter AcrB pore domain"/>
    <property type="match status" value="2"/>
</dbReference>
<accession>A0A931PT09</accession>
<dbReference type="Proteomes" id="UP000727962">
    <property type="component" value="Unassembled WGS sequence"/>
</dbReference>
<dbReference type="InterPro" id="IPR001036">
    <property type="entry name" value="Acrflvin-R"/>
</dbReference>
<dbReference type="EMBL" id="JACOSL010000013">
    <property type="protein sequence ID" value="MBI1755864.1"/>
    <property type="molecule type" value="Genomic_DNA"/>
</dbReference>
<keyword evidence="2" id="KW-0472">Membrane</keyword>
<dbReference type="PANTHER" id="PTHR32063:SF0">
    <property type="entry name" value="SWARMING MOTILITY PROTEIN SWRC"/>
    <property type="match status" value="1"/>
</dbReference>
<dbReference type="Gene3D" id="1.20.1640.10">
    <property type="entry name" value="Multidrug efflux transporter AcrB transmembrane domain"/>
    <property type="match status" value="3"/>
</dbReference>
<dbReference type="PRINTS" id="PR00702">
    <property type="entry name" value="ACRIFLAVINRP"/>
</dbReference>
<dbReference type="SUPFAM" id="SSF82866">
    <property type="entry name" value="Multidrug efflux transporter AcrB transmembrane domain"/>
    <property type="match status" value="2"/>
</dbReference>
<feature type="transmembrane region" description="Helical" evidence="2">
    <location>
        <begin position="12"/>
        <end position="30"/>
    </location>
</feature>
<reference evidence="3" key="1">
    <citation type="submission" date="2020-07" db="EMBL/GenBank/DDBJ databases">
        <title>Huge and variable diversity of episymbiotic CPR bacteria and DPANN archaea in groundwater ecosystems.</title>
        <authorList>
            <person name="He C.Y."/>
            <person name="Keren R."/>
            <person name="Whittaker M."/>
            <person name="Farag I.F."/>
            <person name="Doudna J."/>
            <person name="Cate J.H.D."/>
            <person name="Banfield J.F."/>
        </authorList>
    </citation>
    <scope>NUCLEOTIDE SEQUENCE</scope>
    <source>
        <strain evidence="3">NC_groundwater_17_Pr7_B-0.1um_64_12</strain>
    </source>
</reference>
<dbReference type="PANTHER" id="PTHR32063">
    <property type="match status" value="1"/>
</dbReference>
<dbReference type="Gene3D" id="3.30.70.1320">
    <property type="entry name" value="Multidrug efflux transporter AcrB pore domain like"/>
    <property type="match status" value="1"/>
</dbReference>
<evidence type="ECO:0000256" key="2">
    <source>
        <dbReference type="SAM" id="Phobius"/>
    </source>
</evidence>
<feature type="transmembrane region" description="Helical" evidence="2">
    <location>
        <begin position="570"/>
        <end position="591"/>
    </location>
</feature>
<feature type="transmembrane region" description="Helical" evidence="2">
    <location>
        <begin position="954"/>
        <end position="971"/>
    </location>
</feature>
<feature type="transmembrane region" description="Helical" evidence="2">
    <location>
        <begin position="470"/>
        <end position="493"/>
    </location>
</feature>
<evidence type="ECO:0000313" key="4">
    <source>
        <dbReference type="Proteomes" id="UP000727962"/>
    </source>
</evidence>
<dbReference type="SUPFAM" id="SSF82693">
    <property type="entry name" value="Multidrug efflux transporter AcrB pore domain, PN1, PN2, PC1 and PC2 subdomains"/>
    <property type="match status" value="3"/>
</dbReference>
<feature type="transmembrane region" description="Helical" evidence="2">
    <location>
        <begin position="977"/>
        <end position="1000"/>
    </location>
</feature>
<name>A0A931PT09_FIMGI</name>
<dbReference type="InterPro" id="IPR027463">
    <property type="entry name" value="AcrB_DN_DC_subdom"/>
</dbReference>
<evidence type="ECO:0000256" key="1">
    <source>
        <dbReference type="SAM" id="MobiDB-lite"/>
    </source>
</evidence>
<feature type="transmembrane region" description="Helical" evidence="2">
    <location>
        <begin position="366"/>
        <end position="384"/>
    </location>
</feature>
<feature type="transmembrane region" description="Helical" evidence="2">
    <location>
        <begin position="1056"/>
        <end position="1074"/>
    </location>
</feature>
<dbReference type="AlphaFoldDB" id="A0A931PT09"/>
<feature type="transmembrane region" description="Helical" evidence="2">
    <location>
        <begin position="1086"/>
        <end position="1110"/>
    </location>
</feature>
<feature type="transmembrane region" description="Helical" evidence="2">
    <location>
        <begin position="438"/>
        <end position="458"/>
    </location>
</feature>
<proteinExistence type="predicted"/>
<dbReference type="SUPFAM" id="SSF82714">
    <property type="entry name" value="Multidrug efflux transporter AcrB TolC docking domain, DN and DC subdomains"/>
    <property type="match status" value="2"/>
</dbReference>
<gene>
    <name evidence="3" type="ORF">HYR64_02000</name>
</gene>
<dbReference type="Gene3D" id="3.30.70.1440">
    <property type="entry name" value="Multidrug efflux transporter AcrB pore domain"/>
    <property type="match status" value="1"/>
</dbReference>
<comment type="caution">
    <text evidence="3">The sequence shown here is derived from an EMBL/GenBank/DDBJ whole genome shotgun (WGS) entry which is preliminary data.</text>
</comment>
<feature type="region of interest" description="Disordered" evidence="1">
    <location>
        <begin position="1123"/>
        <end position="1154"/>
    </location>
</feature>
<feature type="transmembrane region" description="Helical" evidence="2">
    <location>
        <begin position="341"/>
        <end position="360"/>
    </location>
</feature>
<keyword evidence="2" id="KW-1133">Transmembrane helix</keyword>
<evidence type="ECO:0000313" key="3">
    <source>
        <dbReference type="EMBL" id="MBI1755864.1"/>
    </source>
</evidence>